<gene>
    <name evidence="1" type="ORF">RPERSI_LOCUS1004</name>
</gene>
<dbReference type="Proteomes" id="UP000789920">
    <property type="component" value="Unassembled WGS sequence"/>
</dbReference>
<evidence type="ECO:0000313" key="1">
    <source>
        <dbReference type="EMBL" id="CAG8481604.1"/>
    </source>
</evidence>
<protein>
    <submittedName>
        <fullName evidence="1">219_t:CDS:1</fullName>
    </submittedName>
</protein>
<keyword evidence="2" id="KW-1185">Reference proteome</keyword>
<reference evidence="1" key="1">
    <citation type="submission" date="2021-06" db="EMBL/GenBank/DDBJ databases">
        <authorList>
            <person name="Kallberg Y."/>
            <person name="Tangrot J."/>
            <person name="Rosling A."/>
        </authorList>
    </citation>
    <scope>NUCLEOTIDE SEQUENCE</scope>
    <source>
        <strain evidence="1">MA461A</strain>
    </source>
</reference>
<evidence type="ECO:0000313" key="2">
    <source>
        <dbReference type="Proteomes" id="UP000789920"/>
    </source>
</evidence>
<dbReference type="EMBL" id="CAJVQC010000827">
    <property type="protein sequence ID" value="CAG8481604.1"/>
    <property type="molecule type" value="Genomic_DNA"/>
</dbReference>
<accession>A0ACA9KM13</accession>
<organism evidence="1 2">
    <name type="scientific">Racocetra persica</name>
    <dbReference type="NCBI Taxonomy" id="160502"/>
    <lineage>
        <taxon>Eukaryota</taxon>
        <taxon>Fungi</taxon>
        <taxon>Fungi incertae sedis</taxon>
        <taxon>Mucoromycota</taxon>
        <taxon>Glomeromycotina</taxon>
        <taxon>Glomeromycetes</taxon>
        <taxon>Diversisporales</taxon>
        <taxon>Gigasporaceae</taxon>
        <taxon>Racocetra</taxon>
    </lineage>
</organism>
<sequence>MESQLFTECHYYRFSSGGRTNIYGLALFESSMESGLPVDPEFPSNVLRSFPQDISHKPRNQNKSKAIKHLFVSSFYGITCFVSAMGYWNTVELPLNQDIGEIVSMDVFSSDQSNLIFALTTTEDDGQHNFTLRIYSLDDASQIYIEEAIFRIAEQCQVIRIPFTPMQLFHTGINTNGKPNMCLLLCGNDGGVHLYLRNKSTNKWEDESVRSYFPLLESLSELSLNILSLEIREIGDLKIVAAGCQNGRLYVSIMKFDISAGDFVPIDEPAFVVLFSPITSISVFSSSSSKNSPGDIHMLVTCAVEQAIIYWFNLNCYNALNRPVYLKECSQYDSVLCSNIMDVDWDGKNEILVGTYGRELLVYKQDIDKHNVLTFKLIWQRSFSHPIYQIANLDLNQDSIEELTVATQHGIHILQPNLEKAKTELFQVLKNLESLKKELDELKEQLP</sequence>
<comment type="caution">
    <text evidence="1">The sequence shown here is derived from an EMBL/GenBank/DDBJ whole genome shotgun (WGS) entry which is preliminary data.</text>
</comment>
<name>A0ACA9KM13_9GLOM</name>
<proteinExistence type="predicted"/>